<dbReference type="NCBIfam" id="NF004747">
    <property type="entry name" value="PRK06078.1"/>
    <property type="match status" value="1"/>
</dbReference>
<dbReference type="SUPFAM" id="SSF54680">
    <property type="entry name" value="Pyrimidine nucleoside phosphorylase C-terminal domain"/>
    <property type="match status" value="1"/>
</dbReference>
<dbReference type="Pfam" id="PF00591">
    <property type="entry name" value="Glycos_transf_3"/>
    <property type="match status" value="1"/>
</dbReference>
<proteinExistence type="inferred from homology"/>
<dbReference type="InterPro" id="IPR036320">
    <property type="entry name" value="Glycosyl_Trfase_fam3_N_dom_sf"/>
</dbReference>
<dbReference type="SUPFAM" id="SSF52418">
    <property type="entry name" value="Nucleoside phosphorylase/phosphoribosyltransferase catalytic domain"/>
    <property type="match status" value="1"/>
</dbReference>
<dbReference type="PROSITE" id="PS00647">
    <property type="entry name" value="THYMID_PHOSPHORYLASE"/>
    <property type="match status" value="1"/>
</dbReference>
<dbReference type="Gene3D" id="3.40.1030.10">
    <property type="entry name" value="Nucleoside phosphorylase/phosphoribosyltransferase catalytic domain"/>
    <property type="match status" value="1"/>
</dbReference>
<comment type="similarity">
    <text evidence="4">Belongs to the thymidine/pyrimidine-nucleoside phosphorylase family.</text>
</comment>
<evidence type="ECO:0000313" key="13">
    <source>
        <dbReference type="EMBL" id="MFC4664363.1"/>
    </source>
</evidence>
<comment type="function">
    <text evidence="3">Catalyzes phosphorolysis of the pyrimidine nucleosides uridine, thymidine and 2'-deoxyuridine with the formation of the corresponding pyrimidine base and ribose-1-phosphate.</text>
</comment>
<keyword evidence="9 13" id="KW-0808">Transferase</keyword>
<evidence type="ECO:0000256" key="4">
    <source>
        <dbReference type="ARBA" id="ARBA00006915"/>
    </source>
</evidence>
<evidence type="ECO:0000256" key="6">
    <source>
        <dbReference type="ARBA" id="ARBA00011889"/>
    </source>
</evidence>
<dbReference type="Gene3D" id="1.20.970.10">
    <property type="entry name" value="Transferase, Pyrimidine Nucleoside Phosphorylase, Chain C"/>
    <property type="match status" value="1"/>
</dbReference>
<evidence type="ECO:0000256" key="8">
    <source>
        <dbReference type="ARBA" id="ARBA00022676"/>
    </source>
</evidence>
<keyword evidence="14" id="KW-1185">Reference proteome</keyword>
<dbReference type="PANTHER" id="PTHR10515">
    <property type="entry name" value="THYMIDINE PHOSPHORYLASE"/>
    <property type="match status" value="1"/>
</dbReference>
<evidence type="ECO:0000256" key="9">
    <source>
        <dbReference type="ARBA" id="ARBA00022679"/>
    </source>
</evidence>
<evidence type="ECO:0000256" key="7">
    <source>
        <dbReference type="ARBA" id="ARBA00014680"/>
    </source>
</evidence>
<dbReference type="Proteomes" id="UP001595988">
    <property type="component" value="Unassembled WGS sequence"/>
</dbReference>
<comment type="caution">
    <text evidence="13">The sequence shown here is derived from an EMBL/GenBank/DDBJ whole genome shotgun (WGS) entry which is preliminary data.</text>
</comment>
<evidence type="ECO:0000256" key="3">
    <source>
        <dbReference type="ARBA" id="ARBA00003877"/>
    </source>
</evidence>
<evidence type="ECO:0000256" key="10">
    <source>
        <dbReference type="ARBA" id="ARBA00048453"/>
    </source>
</evidence>
<evidence type="ECO:0000313" key="14">
    <source>
        <dbReference type="Proteomes" id="UP001595988"/>
    </source>
</evidence>
<evidence type="ECO:0000256" key="2">
    <source>
        <dbReference type="ARBA" id="ARBA00001958"/>
    </source>
</evidence>
<dbReference type="EMBL" id="JBHSFT010000048">
    <property type="protein sequence ID" value="MFC4664363.1"/>
    <property type="molecule type" value="Genomic_DNA"/>
</dbReference>
<dbReference type="InterPro" id="IPR013102">
    <property type="entry name" value="PYNP_C"/>
</dbReference>
<dbReference type="InterPro" id="IPR017872">
    <property type="entry name" value="Pyrmidine_PPase_CS"/>
</dbReference>
<dbReference type="Gene3D" id="3.90.1170.30">
    <property type="entry name" value="Pyrimidine nucleoside phosphorylase-like, C-terminal domain"/>
    <property type="match status" value="1"/>
</dbReference>
<dbReference type="EC" id="2.4.2.2" evidence="6"/>
<dbReference type="SMART" id="SM00941">
    <property type="entry name" value="PYNP_C"/>
    <property type="match status" value="1"/>
</dbReference>
<dbReference type="SUPFAM" id="SSF47648">
    <property type="entry name" value="Nucleoside phosphorylase/phosphoribosyltransferase N-terminal domain"/>
    <property type="match status" value="1"/>
</dbReference>
<dbReference type="InterPro" id="IPR000053">
    <property type="entry name" value="Thymidine/pyrmidine_PPase"/>
</dbReference>
<comment type="cofactor">
    <cofactor evidence="2">
        <name>K(+)</name>
        <dbReference type="ChEBI" id="CHEBI:29103"/>
    </cofactor>
</comment>
<comment type="catalytic activity">
    <reaction evidence="11">
        <text>thymidine + phosphate = 2-deoxy-alpha-D-ribose 1-phosphate + thymine</text>
        <dbReference type="Rhea" id="RHEA:16037"/>
        <dbReference type="ChEBI" id="CHEBI:17748"/>
        <dbReference type="ChEBI" id="CHEBI:17821"/>
        <dbReference type="ChEBI" id="CHEBI:43474"/>
        <dbReference type="ChEBI" id="CHEBI:57259"/>
        <dbReference type="EC" id="2.4.2.2"/>
    </reaction>
</comment>
<comment type="catalytic activity">
    <reaction evidence="1">
        <text>2'-deoxyuridine + phosphate = 2-deoxy-alpha-D-ribose 1-phosphate + uracil</text>
        <dbReference type="Rhea" id="RHEA:22824"/>
        <dbReference type="ChEBI" id="CHEBI:16450"/>
        <dbReference type="ChEBI" id="CHEBI:17568"/>
        <dbReference type="ChEBI" id="CHEBI:43474"/>
        <dbReference type="ChEBI" id="CHEBI:57259"/>
        <dbReference type="EC" id="2.4.2.2"/>
    </reaction>
</comment>
<dbReference type="InterPro" id="IPR000312">
    <property type="entry name" value="Glycosyl_Trfase_fam3"/>
</dbReference>
<protein>
    <recommendedName>
        <fullName evidence="7">Pyrimidine-nucleoside phosphorylase</fullName>
        <ecNumber evidence="6">2.4.2.2</ecNumber>
    </recommendedName>
</protein>
<dbReference type="InterPro" id="IPR017459">
    <property type="entry name" value="Glycosyl_Trfase_fam3_N_dom"/>
</dbReference>
<evidence type="ECO:0000256" key="5">
    <source>
        <dbReference type="ARBA" id="ARBA00011738"/>
    </source>
</evidence>
<dbReference type="PIRSF" id="PIRSF000478">
    <property type="entry name" value="TP_PyNP"/>
    <property type="match status" value="1"/>
</dbReference>
<dbReference type="PANTHER" id="PTHR10515:SF0">
    <property type="entry name" value="THYMIDINE PHOSPHORYLASE"/>
    <property type="match status" value="1"/>
</dbReference>
<dbReference type="RefSeq" id="WP_289584803.1">
    <property type="nucleotide sequence ID" value="NZ_JBHSFT010000048.1"/>
</dbReference>
<comment type="catalytic activity">
    <reaction evidence="10">
        <text>uridine + phosphate = alpha-D-ribose 1-phosphate + uracil</text>
        <dbReference type="Rhea" id="RHEA:24388"/>
        <dbReference type="ChEBI" id="CHEBI:16704"/>
        <dbReference type="ChEBI" id="CHEBI:17568"/>
        <dbReference type="ChEBI" id="CHEBI:43474"/>
        <dbReference type="ChEBI" id="CHEBI:57720"/>
        <dbReference type="EC" id="2.4.2.2"/>
    </reaction>
</comment>
<dbReference type="Pfam" id="PF07831">
    <property type="entry name" value="PYNP_C"/>
    <property type="match status" value="1"/>
</dbReference>
<dbReference type="GO" id="GO:0016154">
    <property type="term" value="F:pyrimidine-nucleoside phosphorylase activity"/>
    <property type="evidence" value="ECO:0007669"/>
    <property type="project" value="UniProtKB-EC"/>
</dbReference>
<feature type="domain" description="Pyrimidine nucleoside phosphorylase C-terminal" evidence="12">
    <location>
        <begin position="342"/>
        <end position="415"/>
    </location>
</feature>
<name>A0ABV9K336_9BACI</name>
<gene>
    <name evidence="13" type="ORF">ACFO3P_19480</name>
</gene>
<reference evidence="14" key="1">
    <citation type="journal article" date="2019" name="Int. J. Syst. Evol. Microbiol.">
        <title>The Global Catalogue of Microorganisms (GCM) 10K type strain sequencing project: providing services to taxonomists for standard genome sequencing and annotation.</title>
        <authorList>
            <consortium name="The Broad Institute Genomics Platform"/>
            <consortium name="The Broad Institute Genome Sequencing Center for Infectious Disease"/>
            <person name="Wu L."/>
            <person name="Ma J."/>
        </authorList>
    </citation>
    <scope>NUCLEOTIDE SEQUENCE [LARGE SCALE GENOMIC DNA]</scope>
    <source>
        <strain evidence="14">CCUG 37257</strain>
    </source>
</reference>
<dbReference type="InterPro" id="IPR035902">
    <property type="entry name" value="Nuc_phospho_transferase"/>
</dbReference>
<comment type="subunit">
    <text evidence="5">Homodimer.</text>
</comment>
<sequence length="430" mass="46634">MNTVEIINKKKYGEALSYEEIEYMIDGYVNDTIPDYQIASWLMAVYFQGLNSDETSALTDFMVKSGETIDLSFLNTTVVDKHSTGGVGDKVSLVVAPIITSLGIPFAKMSGRGLGHTGGTVDKLESIKGFHTELPLDRFKEQVQELGIALVGQSGNLVPADKKIYALRDVTGTVDSIPLIASSIMSKKIASGADAIVLDIKVGNGAFMKTEEEARKLAETMVAIGKKLNRETVAVLTNMDQPLGTEIGNGNEVLEAVKLLRDQEYSQDLYDVSVEIAAQMVYLAGKATTEEQGRKLVEEVIQNGDAYEKFVTFIEAQDGDMSSIHEIEAKQSIDVTSEKAGYISSVETQQMGEAAMLLGAGRKTKDDQIDHQVGITFHVKLGDKLQAGDKLATIHTNIEDNAAVIQKIKDAITITQTPVQVNPSVIDVIH</sequence>
<evidence type="ECO:0000259" key="12">
    <source>
        <dbReference type="SMART" id="SM00941"/>
    </source>
</evidence>
<dbReference type="NCBIfam" id="TIGR02644">
    <property type="entry name" value="Y_phosphoryl"/>
    <property type="match status" value="1"/>
</dbReference>
<dbReference type="InterPro" id="IPR036566">
    <property type="entry name" value="PYNP-like_C_sf"/>
</dbReference>
<evidence type="ECO:0000256" key="1">
    <source>
        <dbReference type="ARBA" id="ARBA00001066"/>
    </source>
</evidence>
<organism evidence="13 14">
    <name type="scientific">Oceanobacillus aidingensis</name>
    <dbReference type="NCBI Taxonomy" id="645964"/>
    <lineage>
        <taxon>Bacteria</taxon>
        <taxon>Bacillati</taxon>
        <taxon>Bacillota</taxon>
        <taxon>Bacilli</taxon>
        <taxon>Bacillales</taxon>
        <taxon>Bacillaceae</taxon>
        <taxon>Oceanobacillus</taxon>
    </lineage>
</organism>
<evidence type="ECO:0000256" key="11">
    <source>
        <dbReference type="ARBA" id="ARBA00048525"/>
    </source>
</evidence>
<accession>A0ABV9K336</accession>
<dbReference type="Pfam" id="PF02885">
    <property type="entry name" value="Glycos_trans_3N"/>
    <property type="match status" value="1"/>
</dbReference>
<keyword evidence="8 13" id="KW-0328">Glycosyltransferase</keyword>
<dbReference type="InterPro" id="IPR018090">
    <property type="entry name" value="Pyrmidine_PPas_bac/euk"/>
</dbReference>
<dbReference type="NCBIfam" id="NF004490">
    <property type="entry name" value="PRK05820.1"/>
    <property type="match status" value="1"/>
</dbReference>